<accession>A0ABC8S198</accession>
<dbReference type="Proteomes" id="UP001642360">
    <property type="component" value="Unassembled WGS sequence"/>
</dbReference>
<evidence type="ECO:0000313" key="2">
    <source>
        <dbReference type="Proteomes" id="UP001642360"/>
    </source>
</evidence>
<gene>
    <name evidence="1" type="ORF">ILEXP_LOCUS19137</name>
</gene>
<comment type="caution">
    <text evidence="1">The sequence shown here is derived from an EMBL/GenBank/DDBJ whole genome shotgun (WGS) entry which is preliminary data.</text>
</comment>
<name>A0ABC8S198_9AQUA</name>
<keyword evidence="2" id="KW-1185">Reference proteome</keyword>
<feature type="non-terminal residue" evidence="1">
    <location>
        <position position="61"/>
    </location>
</feature>
<dbReference type="EMBL" id="CAUOFW020002086">
    <property type="protein sequence ID" value="CAK9150980.1"/>
    <property type="molecule type" value="Genomic_DNA"/>
</dbReference>
<dbReference type="AlphaFoldDB" id="A0ABC8S198"/>
<protein>
    <submittedName>
        <fullName evidence="1">Uncharacterized protein</fullName>
    </submittedName>
</protein>
<organism evidence="1 2">
    <name type="scientific">Ilex paraguariensis</name>
    <name type="common">yerba mate</name>
    <dbReference type="NCBI Taxonomy" id="185542"/>
    <lineage>
        <taxon>Eukaryota</taxon>
        <taxon>Viridiplantae</taxon>
        <taxon>Streptophyta</taxon>
        <taxon>Embryophyta</taxon>
        <taxon>Tracheophyta</taxon>
        <taxon>Spermatophyta</taxon>
        <taxon>Magnoliopsida</taxon>
        <taxon>eudicotyledons</taxon>
        <taxon>Gunneridae</taxon>
        <taxon>Pentapetalae</taxon>
        <taxon>asterids</taxon>
        <taxon>campanulids</taxon>
        <taxon>Aquifoliales</taxon>
        <taxon>Aquifoliaceae</taxon>
        <taxon>Ilex</taxon>
    </lineage>
</organism>
<proteinExistence type="predicted"/>
<feature type="non-terminal residue" evidence="1">
    <location>
        <position position="1"/>
    </location>
</feature>
<sequence length="61" mass="7027">HEWCLLAGTTKKVKSREVAIRVEVIVTKEAMCFCRDQGMLQMSLEGDSIQFMHSIKEREAQ</sequence>
<evidence type="ECO:0000313" key="1">
    <source>
        <dbReference type="EMBL" id="CAK9150980.1"/>
    </source>
</evidence>
<reference evidence="1 2" key="1">
    <citation type="submission" date="2024-02" db="EMBL/GenBank/DDBJ databases">
        <authorList>
            <person name="Vignale AGUSTIN F."/>
            <person name="Sosa J E."/>
            <person name="Modenutti C."/>
        </authorList>
    </citation>
    <scope>NUCLEOTIDE SEQUENCE [LARGE SCALE GENOMIC DNA]</scope>
</reference>